<evidence type="ECO:0000313" key="2">
    <source>
        <dbReference type="Proteomes" id="UP000233276"/>
    </source>
</evidence>
<protein>
    <recommendedName>
        <fullName evidence="3">DUF559 domain-containing protein</fullName>
    </recommendedName>
</protein>
<evidence type="ECO:0000313" key="1">
    <source>
        <dbReference type="EMBL" id="AUG28595.1"/>
    </source>
</evidence>
<dbReference type="InterPro" id="IPR011335">
    <property type="entry name" value="Restrct_endonuc-II-like"/>
</dbReference>
<sequence>MPRPPRPLPSTLPQVFTAADAAAAGVARGRLAARDLDAPFRGVRLRREADDAATLGEDAPDEIARRAILRRVRAHVLVLPPHAFYIGTTALAIHGLPLLDADAAASGDLDVAVPAPHRALRRTGIAAVQVAPMLVHSTVRAGIPVATLGSTWAMLAREHSTRDLVVIGDAIIRVPRDGWGRRVPERQLARPENLGAAVAAGRRQGIGKLRAALPLLRTGSMSPLETDWRLSLIGTGLPEPELDVEVRTSDGRLLGISDGAFRAHQVAVEIEGDHHRTSRRQWARDLQKYADYANLGWDVVRLTSAHIRQDPSCGAALVRAALARRAAPA</sequence>
<organism evidence="1 2">
    <name type="scientific">Microbacterium hominis</name>
    <dbReference type="NCBI Taxonomy" id="162426"/>
    <lineage>
        <taxon>Bacteria</taxon>
        <taxon>Bacillati</taxon>
        <taxon>Actinomycetota</taxon>
        <taxon>Actinomycetes</taxon>
        <taxon>Micrococcales</taxon>
        <taxon>Microbacteriaceae</taxon>
        <taxon>Microbacterium</taxon>
    </lineage>
</organism>
<dbReference type="AlphaFoldDB" id="A0A2K9D4G1"/>
<dbReference type="RefSeq" id="WP_101305556.1">
    <property type="nucleotide sequence ID" value="NZ_CP025299.1"/>
</dbReference>
<reference evidence="1 2" key="1">
    <citation type="submission" date="2017-12" db="EMBL/GenBank/DDBJ databases">
        <title>Isolation and characterization of estrogens degradatiion strain Microbacterium hominis SJTG1.</title>
        <authorList>
            <person name="Xiong W."/>
            <person name="Yin C."/>
            <person name="Zheng D."/>
            <person name="Liang R."/>
        </authorList>
    </citation>
    <scope>NUCLEOTIDE SEQUENCE [LARGE SCALE GENOMIC DNA]</scope>
    <source>
        <strain evidence="1 2">SJTG1</strain>
    </source>
</reference>
<dbReference type="SUPFAM" id="SSF52980">
    <property type="entry name" value="Restriction endonuclease-like"/>
    <property type="match status" value="1"/>
</dbReference>
<proteinExistence type="predicted"/>
<dbReference type="KEGG" id="mhos:CXR34_03390"/>
<gene>
    <name evidence="1" type="ORF">CXR34_03390</name>
</gene>
<dbReference type="Proteomes" id="UP000233276">
    <property type="component" value="Chromosome"/>
</dbReference>
<dbReference type="EMBL" id="CP025299">
    <property type="protein sequence ID" value="AUG28595.1"/>
    <property type="molecule type" value="Genomic_DNA"/>
</dbReference>
<evidence type="ECO:0008006" key="3">
    <source>
        <dbReference type="Google" id="ProtNLM"/>
    </source>
</evidence>
<accession>A0A2K9D4G1</accession>
<name>A0A2K9D4G1_9MICO</name>